<protein>
    <submittedName>
        <fullName evidence="2">Uncharacterized protein</fullName>
    </submittedName>
</protein>
<feature type="compositionally biased region" description="Low complexity" evidence="1">
    <location>
        <begin position="129"/>
        <end position="141"/>
    </location>
</feature>
<evidence type="ECO:0000256" key="1">
    <source>
        <dbReference type="SAM" id="MobiDB-lite"/>
    </source>
</evidence>
<accession>A0A1K1NCP7</accession>
<feature type="compositionally biased region" description="Basic and acidic residues" evidence="1">
    <location>
        <begin position="80"/>
        <end position="105"/>
    </location>
</feature>
<evidence type="ECO:0000313" key="2">
    <source>
        <dbReference type="EMBL" id="SFW33210.1"/>
    </source>
</evidence>
<dbReference type="RefSeq" id="WP_072300136.1">
    <property type="nucleotide sequence ID" value="NZ_FPIP01000004.1"/>
</dbReference>
<dbReference type="EMBL" id="FPIP01000004">
    <property type="protein sequence ID" value="SFW33210.1"/>
    <property type="molecule type" value="Genomic_DNA"/>
</dbReference>
<feature type="region of interest" description="Disordered" evidence="1">
    <location>
        <begin position="80"/>
        <end position="181"/>
    </location>
</feature>
<sequence length="181" mass="19807">MGLFSFFQGGAKYFDKKIEPKCDYCMYGKRTKDGNRVLCEKRGLVEQNYSCKAFIYSPLKRIPVKQLRFVGSIADDELYIESKGDRTEKEEAENKNAEKNKKPEAKPAAPAPSAPAAPVAPVPQPAPVSQPVQNAPAPQAEEAAKPEQPVEQKPAENDIKNFAVNAPAEEAAAKAEETEKA</sequence>
<evidence type="ECO:0000313" key="3">
    <source>
        <dbReference type="Proteomes" id="UP000183461"/>
    </source>
</evidence>
<dbReference type="AlphaFoldDB" id="A0A1K1NCP7"/>
<name>A0A1K1NCP7_RUMFL</name>
<gene>
    <name evidence="2" type="ORF">SAMN02910280_1851</name>
</gene>
<feature type="compositionally biased region" description="Pro residues" evidence="1">
    <location>
        <begin position="109"/>
        <end position="128"/>
    </location>
</feature>
<feature type="compositionally biased region" description="Basic and acidic residues" evidence="1">
    <location>
        <begin position="142"/>
        <end position="159"/>
    </location>
</feature>
<feature type="compositionally biased region" description="Basic and acidic residues" evidence="1">
    <location>
        <begin position="171"/>
        <end position="181"/>
    </location>
</feature>
<dbReference type="Proteomes" id="UP000183461">
    <property type="component" value="Unassembled WGS sequence"/>
</dbReference>
<reference evidence="3" key="1">
    <citation type="submission" date="2016-11" db="EMBL/GenBank/DDBJ databases">
        <authorList>
            <person name="Varghese N."/>
            <person name="Submissions S."/>
        </authorList>
    </citation>
    <scope>NUCLEOTIDE SEQUENCE [LARGE SCALE GENOMIC DNA]</scope>
    <source>
        <strain evidence="3">YL228</strain>
    </source>
</reference>
<organism evidence="2 3">
    <name type="scientific">Ruminococcus flavefaciens</name>
    <dbReference type="NCBI Taxonomy" id="1265"/>
    <lineage>
        <taxon>Bacteria</taxon>
        <taxon>Bacillati</taxon>
        <taxon>Bacillota</taxon>
        <taxon>Clostridia</taxon>
        <taxon>Eubacteriales</taxon>
        <taxon>Oscillospiraceae</taxon>
        <taxon>Ruminococcus</taxon>
    </lineage>
</organism>
<proteinExistence type="predicted"/>